<evidence type="ECO:0000256" key="2">
    <source>
        <dbReference type="ARBA" id="ARBA00022640"/>
    </source>
</evidence>
<comment type="subcellular location">
    <subcellularLocation>
        <location evidence="1">Plastid</location>
    </subcellularLocation>
</comment>
<proteinExistence type="predicted"/>
<dbReference type="InterPro" id="IPR039633">
    <property type="entry name" value="PAP"/>
</dbReference>
<reference evidence="4 5" key="1">
    <citation type="submission" date="2024-03" db="EMBL/GenBank/DDBJ databases">
        <title>Complete genome sequence of the green alga Chloropicon roscoffensis RCC1871.</title>
        <authorList>
            <person name="Lemieux C."/>
            <person name="Pombert J.-F."/>
            <person name="Otis C."/>
            <person name="Turmel M."/>
        </authorList>
    </citation>
    <scope>NUCLEOTIDE SEQUENCE [LARGE SCALE GENOMIC DNA]</scope>
    <source>
        <strain evidence="4 5">RCC1871</strain>
    </source>
</reference>
<dbReference type="EMBL" id="CP151513">
    <property type="protein sequence ID" value="WZN65960.1"/>
    <property type="molecule type" value="Genomic_DNA"/>
</dbReference>
<keyword evidence="2" id="KW-0934">Plastid</keyword>
<evidence type="ECO:0000259" key="3">
    <source>
        <dbReference type="Pfam" id="PF04755"/>
    </source>
</evidence>
<dbReference type="Pfam" id="PF04755">
    <property type="entry name" value="PAP_fibrillin"/>
    <property type="match status" value="1"/>
</dbReference>
<feature type="domain" description="Plastid lipid-associated protein/fibrillin conserved" evidence="3">
    <location>
        <begin position="64"/>
        <end position="235"/>
    </location>
</feature>
<dbReference type="Proteomes" id="UP001472866">
    <property type="component" value="Chromosome 13"/>
</dbReference>
<accession>A0AAX4PK19</accession>
<protein>
    <submittedName>
        <fullName evidence="4">Plastid-lipid associated fibrillin</fullName>
    </submittedName>
</protein>
<gene>
    <name evidence="4" type="ORF">HKI87_13g75230</name>
</gene>
<evidence type="ECO:0000256" key="1">
    <source>
        <dbReference type="ARBA" id="ARBA00004474"/>
    </source>
</evidence>
<evidence type="ECO:0000313" key="5">
    <source>
        <dbReference type="Proteomes" id="UP001472866"/>
    </source>
</evidence>
<sequence length="238" mass="25500">MKMAMQLAMQHQRAGARPCRGWRAGGRPCIRRRALESGNGSSSSPSSSPSSADVVSLLEKKVAVLGNVSGSDRGFGFDAELRKAVTTSVEDLCAGCPAGEAKDATGTWRLVYSTNFGPEANPRGGSRSQPLLPLGQVYQRIDVEKGRVDNIVEVDVPLLGTIELCLEHDLRVEGDSYVITFTGTKVAGSSFPNVLDSLPQALKPPQQELSSASFVNAYVDATMRVSRGDRGELRVYVK</sequence>
<organism evidence="4 5">
    <name type="scientific">Chloropicon roscoffensis</name>
    <dbReference type="NCBI Taxonomy" id="1461544"/>
    <lineage>
        <taxon>Eukaryota</taxon>
        <taxon>Viridiplantae</taxon>
        <taxon>Chlorophyta</taxon>
        <taxon>Chloropicophyceae</taxon>
        <taxon>Chloropicales</taxon>
        <taxon>Chloropicaceae</taxon>
        <taxon>Chloropicon</taxon>
    </lineage>
</organism>
<dbReference type="PANTHER" id="PTHR31906">
    <property type="entry name" value="PLASTID-LIPID-ASSOCIATED PROTEIN 4, CHLOROPLASTIC-RELATED"/>
    <property type="match status" value="1"/>
</dbReference>
<evidence type="ECO:0000313" key="4">
    <source>
        <dbReference type="EMBL" id="WZN65960.1"/>
    </source>
</evidence>
<name>A0AAX4PK19_9CHLO</name>
<dbReference type="AlphaFoldDB" id="A0AAX4PK19"/>
<keyword evidence="5" id="KW-1185">Reference proteome</keyword>
<dbReference type="GO" id="GO:0009536">
    <property type="term" value="C:plastid"/>
    <property type="evidence" value="ECO:0007669"/>
    <property type="project" value="UniProtKB-SubCell"/>
</dbReference>
<dbReference type="InterPro" id="IPR006843">
    <property type="entry name" value="PAP/fibrillin_dom"/>
</dbReference>